<sequence>MLWLHVVFTAFFATLAFAVNPFEGASWENTKYYRNVDLAKLYVKEWALIEATNVGEQPLDTYFFLINDGFDAVPEVSFLGVTLTERSQEIQPFAVENGVYMLKLPFPVAPGNSVEFKVRYTYSNTLYPFPETIKLDDKQKLLLKMNKFPLSGYPTEEYSLAFTGITKGQEMDLQLININATKEVPELKGRVEDNLLVYGPVKAHIKPLTIVPMGFLYDHDLPIARVINLERSFWLPASDVDIVQTEEYYELTNNGAELKDGFSRIDWMKGRYEILRKHFALAQLEFPIDEKIPFDNYYVTDKVGMVSTHQIKSDHLIVVPRYPLMGGWNYNFTLGWTNKLENFVHKAKDEPDTYIAAVPLLNTLKDIYYDNVLMQIYLPEGAEFVNYSSPIVPENLSVLDERSYLDFSLGHVKVTATYKNLYDDLGLLTAYVKYRYTPKAYWMKVGRIAALVFTGLAAYFMLGQLDLSTK</sequence>
<evidence type="ECO:0000256" key="3">
    <source>
        <dbReference type="ARBA" id="ARBA00004922"/>
    </source>
</evidence>
<comment type="similarity">
    <text evidence="4 10">Belongs to the OST1 family.</text>
</comment>
<comment type="pathway">
    <text evidence="3 10">Protein modification; protein glycosylation.</text>
</comment>
<dbReference type="VEuPathDB" id="FungiDB:CJJ09_005499"/>
<proteinExistence type="inferred from homology"/>
<dbReference type="UniPathway" id="UPA00378"/>
<dbReference type="EMBL" id="LGST01000041">
    <property type="protein sequence ID" value="KND97609.1"/>
    <property type="molecule type" value="Genomic_DNA"/>
</dbReference>
<dbReference type="VEuPathDB" id="FungiDB:B9J08_002411"/>
<evidence type="ECO:0000313" key="12">
    <source>
        <dbReference type="Proteomes" id="UP000037122"/>
    </source>
</evidence>
<dbReference type="VEuPathDB" id="FungiDB:CJI96_0004966"/>
<gene>
    <name evidence="11" type="ORF">QG37_06005</name>
</gene>
<accession>A0A0L0NUE4</accession>
<reference evidence="12" key="1">
    <citation type="journal article" date="2015" name="BMC Genomics">
        <title>Draft genome of a commonly misdiagnosed multidrug resistant pathogen Candida auris.</title>
        <authorList>
            <person name="Chatterjee S."/>
            <person name="Alampalli S.V."/>
            <person name="Nageshan R.K."/>
            <person name="Chettiar S.T."/>
            <person name="Joshi S."/>
            <person name="Tatu U.S."/>
        </authorList>
    </citation>
    <scope>NUCLEOTIDE SEQUENCE [LARGE SCALE GENOMIC DNA]</scope>
    <source>
        <strain evidence="12">6684</strain>
    </source>
</reference>
<organism evidence="11 12">
    <name type="scientific">Candidozyma auris</name>
    <name type="common">Yeast</name>
    <name type="synonym">Candida auris</name>
    <dbReference type="NCBI Taxonomy" id="498019"/>
    <lineage>
        <taxon>Eukaryota</taxon>
        <taxon>Fungi</taxon>
        <taxon>Dikarya</taxon>
        <taxon>Ascomycota</taxon>
        <taxon>Saccharomycotina</taxon>
        <taxon>Pichiomycetes</taxon>
        <taxon>Metschnikowiaceae</taxon>
        <taxon>Candidozyma</taxon>
    </lineage>
</organism>
<evidence type="ECO:0000256" key="2">
    <source>
        <dbReference type="ARBA" id="ARBA00004115"/>
    </source>
</evidence>
<dbReference type="Proteomes" id="UP000037122">
    <property type="component" value="Unassembled WGS sequence"/>
</dbReference>
<evidence type="ECO:0000256" key="5">
    <source>
        <dbReference type="ARBA" id="ARBA00022692"/>
    </source>
</evidence>
<dbReference type="VEuPathDB" id="FungiDB:QG37_06005"/>
<feature type="signal peptide" evidence="10">
    <location>
        <begin position="1"/>
        <end position="18"/>
    </location>
</feature>
<name>A0A0L0NUE4_CANAR</name>
<dbReference type="PANTHER" id="PTHR21049:SF0">
    <property type="entry name" value="DOLICHYL-DIPHOSPHOOLIGOSACCHARIDE--PROTEIN GLYCOSYLTRANSFERASE SUBUNIT 1"/>
    <property type="match status" value="1"/>
</dbReference>
<comment type="caution">
    <text evidence="11">The sequence shown here is derived from an EMBL/GenBank/DDBJ whole genome shotgun (WGS) entry which is preliminary data.</text>
</comment>
<evidence type="ECO:0000313" key="11">
    <source>
        <dbReference type="EMBL" id="KND97609.1"/>
    </source>
</evidence>
<dbReference type="GO" id="GO:0018279">
    <property type="term" value="P:protein N-linked glycosylation via asparagine"/>
    <property type="evidence" value="ECO:0007669"/>
    <property type="project" value="TreeGrafter"/>
</dbReference>
<evidence type="ECO:0000256" key="1">
    <source>
        <dbReference type="ARBA" id="ARBA00002791"/>
    </source>
</evidence>
<dbReference type="GO" id="GO:0008250">
    <property type="term" value="C:oligosaccharyltransferase complex"/>
    <property type="evidence" value="ECO:0007669"/>
    <property type="project" value="UniProtKB-UniRule"/>
</dbReference>
<dbReference type="Pfam" id="PF04597">
    <property type="entry name" value="Ribophorin_I"/>
    <property type="match status" value="1"/>
</dbReference>
<dbReference type="PANTHER" id="PTHR21049">
    <property type="entry name" value="RIBOPHORIN I"/>
    <property type="match status" value="1"/>
</dbReference>
<dbReference type="VEuPathDB" id="FungiDB:CJJ07_004039"/>
<keyword evidence="7 10" id="KW-0256">Endoplasmic reticulum</keyword>
<dbReference type="VEuPathDB" id="FungiDB:CJI97_001955"/>
<evidence type="ECO:0000256" key="8">
    <source>
        <dbReference type="ARBA" id="ARBA00022989"/>
    </source>
</evidence>
<dbReference type="AlphaFoldDB" id="A0A0L0NUE4"/>
<evidence type="ECO:0000256" key="4">
    <source>
        <dbReference type="ARBA" id="ARBA00008905"/>
    </source>
</evidence>
<keyword evidence="9 10" id="KW-0472">Membrane</keyword>
<keyword evidence="8 10" id="KW-1133">Transmembrane helix</keyword>
<comment type="subcellular location">
    <subcellularLocation>
        <location evidence="2 10">Endoplasmic reticulum membrane</location>
        <topology evidence="2 10">Single-pass type I membrane protein</topology>
    </subcellularLocation>
</comment>
<keyword evidence="5 10" id="KW-0812">Transmembrane</keyword>
<evidence type="ECO:0000256" key="10">
    <source>
        <dbReference type="RuleBase" id="RU361143"/>
    </source>
</evidence>
<evidence type="ECO:0000256" key="7">
    <source>
        <dbReference type="ARBA" id="ARBA00022824"/>
    </source>
</evidence>
<evidence type="ECO:0000256" key="9">
    <source>
        <dbReference type="ARBA" id="ARBA00023136"/>
    </source>
</evidence>
<comment type="subunit">
    <text evidence="10">Component of the oligosaccharyltransferase (OST) complex.</text>
</comment>
<keyword evidence="6 10" id="KW-0732">Signal</keyword>
<protein>
    <recommendedName>
        <fullName evidence="10">Dolichyl-diphosphooligosaccharide--protein glycosyltransferase subunit 1</fullName>
    </recommendedName>
</protein>
<evidence type="ECO:0000256" key="6">
    <source>
        <dbReference type="ARBA" id="ARBA00022729"/>
    </source>
</evidence>
<feature type="transmembrane region" description="Helical" evidence="10">
    <location>
        <begin position="441"/>
        <end position="462"/>
    </location>
</feature>
<comment type="function">
    <text evidence="1 10">Subunit of the oligosaccharyl transferase (OST) complex that catalyzes the initial transfer of a defined glycan (Glc(3)Man(9)GlcNAc(2) in eukaryotes) from the lipid carrier dolichol-pyrophosphate to an asparagine residue within an Asn-X-Ser/Thr consensus motif in nascent polypeptide chains, the first step in protein N-glycosylation. N-glycosylation occurs cotranslationally and the complex associates with the Sec61 complex at the channel-forming translocon complex that mediates protein translocation across the endoplasmic reticulum (ER). All subunits are required for a maximal enzyme activity.</text>
</comment>
<dbReference type="InterPro" id="IPR007676">
    <property type="entry name" value="Ribophorin_I"/>
</dbReference>
<feature type="chain" id="PRO_5005394203" description="Dolichyl-diphosphooligosaccharide--protein glycosyltransferase subunit 1" evidence="10">
    <location>
        <begin position="19"/>
        <end position="470"/>
    </location>
</feature>